<evidence type="ECO:0000256" key="12">
    <source>
        <dbReference type="ARBA" id="ARBA00023288"/>
    </source>
</evidence>
<feature type="signal peptide" evidence="17">
    <location>
        <begin position="1"/>
        <end position="17"/>
    </location>
</feature>
<evidence type="ECO:0000256" key="15">
    <source>
        <dbReference type="ARBA" id="ARBA00033417"/>
    </source>
</evidence>
<dbReference type="GO" id="GO:0005975">
    <property type="term" value="P:carbohydrate metabolic process"/>
    <property type="evidence" value="ECO:0007669"/>
    <property type="project" value="InterPro"/>
</dbReference>
<dbReference type="InterPro" id="IPR000490">
    <property type="entry name" value="Glyco_hydro_17"/>
</dbReference>
<evidence type="ECO:0000256" key="16">
    <source>
        <dbReference type="RuleBase" id="RU004335"/>
    </source>
</evidence>
<comment type="caution">
    <text evidence="19">The sequence shown here is derived from an EMBL/GenBank/DDBJ whole genome shotgun (WGS) entry which is preliminary data.</text>
</comment>
<keyword evidence="6" id="KW-0336">GPI-anchor</keyword>
<dbReference type="InterPro" id="IPR044965">
    <property type="entry name" value="Glyco_hydro_17_plant"/>
</dbReference>
<keyword evidence="12" id="KW-0449">Lipoprotein</keyword>
<comment type="similarity">
    <text evidence="3 16">Belongs to the glycosyl hydrolase 17 family.</text>
</comment>
<evidence type="ECO:0000256" key="13">
    <source>
        <dbReference type="ARBA" id="ARBA00023295"/>
    </source>
</evidence>
<evidence type="ECO:0000256" key="17">
    <source>
        <dbReference type="SAM" id="SignalP"/>
    </source>
</evidence>
<evidence type="ECO:0000256" key="9">
    <source>
        <dbReference type="ARBA" id="ARBA00023136"/>
    </source>
</evidence>
<evidence type="ECO:0000256" key="7">
    <source>
        <dbReference type="ARBA" id="ARBA00022729"/>
    </source>
</evidence>
<dbReference type="GO" id="GO:0042973">
    <property type="term" value="F:glucan endo-1,3-beta-D-glucosidase activity"/>
    <property type="evidence" value="ECO:0007669"/>
    <property type="project" value="UniProtKB-EC"/>
</dbReference>
<name>A0A4U5NT61_POPAL</name>
<dbReference type="EC" id="3.2.1.39" evidence="4"/>
<accession>A0A4U5NT61</accession>
<dbReference type="EMBL" id="RCHU01000913">
    <property type="protein sequence ID" value="TKR86344.1"/>
    <property type="molecule type" value="Genomic_DNA"/>
</dbReference>
<dbReference type="FunFam" id="1.20.58.1040:FF:000001">
    <property type="entry name" value="Glucan endo-1,3-beta-glucosidase 4"/>
    <property type="match status" value="1"/>
</dbReference>
<keyword evidence="5" id="KW-1003">Cell membrane</keyword>
<dbReference type="Pfam" id="PF00332">
    <property type="entry name" value="Glyco_hydro_17"/>
    <property type="match status" value="2"/>
</dbReference>
<dbReference type="GO" id="GO:0009506">
    <property type="term" value="C:plasmodesma"/>
    <property type="evidence" value="ECO:0007669"/>
    <property type="project" value="UniProtKB-ARBA"/>
</dbReference>
<dbReference type="AlphaFoldDB" id="A0A4U5NT61"/>
<evidence type="ECO:0000256" key="4">
    <source>
        <dbReference type="ARBA" id="ARBA00012780"/>
    </source>
</evidence>
<comment type="subcellular location">
    <subcellularLocation>
        <location evidence="2">Cell membrane</location>
        <topology evidence="2">Lipid-anchor</topology>
        <topology evidence="2">GPI-anchor</topology>
    </subcellularLocation>
</comment>
<dbReference type="SMART" id="SM00768">
    <property type="entry name" value="X8"/>
    <property type="match status" value="1"/>
</dbReference>
<gene>
    <name evidence="19" type="ORF">D5086_0000239020</name>
</gene>
<evidence type="ECO:0000259" key="18">
    <source>
        <dbReference type="SMART" id="SM00768"/>
    </source>
</evidence>
<evidence type="ECO:0000256" key="6">
    <source>
        <dbReference type="ARBA" id="ARBA00022622"/>
    </source>
</evidence>
<keyword evidence="13" id="KW-0326">Glycosidase</keyword>
<proteinExistence type="inferred from homology"/>
<keyword evidence="7 17" id="KW-0732">Signal</keyword>
<dbReference type="InterPro" id="IPR017853">
    <property type="entry name" value="GH"/>
</dbReference>
<sequence>MRGDALLFFSLLVLSDAMPSGKIGVNYGRLGNNLPSAGQSIESLRAMKAGSVKLYDANPEILRLLAGTDIRVSIMVPNYEIINIATNQTSANKWVEDNVLAYHPETMIRTILVGNEVLSYCSDEGKRMWNHLVPAMRRIKISLRAQDIHLDFHSIRLSIAETGWPSAGDTGDTGASIYNAATYNRNLVTKMTGRPPIGTPARPGLFIPAFIFSLYDENQKTGPGTERHWGLLHANGTSIYQIDLTGKRASSEYEPLPATHNDMPYGGKSWCVAAPDVNLTELEGALTFACSQGNGTCEALTPGKECYEPLSVIWHASFAFSSYWAKFRSQGASCYFNGLAVQTTSDPSESA</sequence>
<evidence type="ECO:0000256" key="14">
    <source>
        <dbReference type="ARBA" id="ARBA00033335"/>
    </source>
</evidence>
<dbReference type="Pfam" id="PF07983">
    <property type="entry name" value="X8"/>
    <property type="match status" value="1"/>
</dbReference>
<organism evidence="19">
    <name type="scientific">Populus alba</name>
    <name type="common">White poplar</name>
    <dbReference type="NCBI Taxonomy" id="43335"/>
    <lineage>
        <taxon>Eukaryota</taxon>
        <taxon>Viridiplantae</taxon>
        <taxon>Streptophyta</taxon>
        <taxon>Embryophyta</taxon>
        <taxon>Tracheophyta</taxon>
        <taxon>Spermatophyta</taxon>
        <taxon>Magnoliopsida</taxon>
        <taxon>eudicotyledons</taxon>
        <taxon>Gunneridae</taxon>
        <taxon>Pentapetalae</taxon>
        <taxon>rosids</taxon>
        <taxon>fabids</taxon>
        <taxon>Malpighiales</taxon>
        <taxon>Salicaceae</taxon>
        <taxon>Saliceae</taxon>
        <taxon>Populus</taxon>
    </lineage>
</organism>
<dbReference type="STRING" id="43335.A0A4U5NT61"/>
<dbReference type="Gene3D" id="1.20.58.1040">
    <property type="match status" value="1"/>
</dbReference>
<dbReference type="GO" id="GO:0098552">
    <property type="term" value="C:side of membrane"/>
    <property type="evidence" value="ECO:0007669"/>
    <property type="project" value="UniProtKB-KW"/>
</dbReference>
<comment type="catalytic activity">
    <reaction evidence="1">
        <text>Hydrolysis of (1-&gt;3)-beta-D-glucosidic linkages in (1-&gt;3)-beta-D-glucans.</text>
        <dbReference type="EC" id="3.2.1.39"/>
    </reaction>
</comment>
<keyword evidence="10" id="KW-1015">Disulfide bond</keyword>
<dbReference type="PANTHER" id="PTHR32227">
    <property type="entry name" value="GLUCAN ENDO-1,3-BETA-GLUCOSIDASE BG1-RELATED-RELATED"/>
    <property type="match status" value="1"/>
</dbReference>
<keyword evidence="9" id="KW-0472">Membrane</keyword>
<dbReference type="InterPro" id="IPR012946">
    <property type="entry name" value="X8"/>
</dbReference>
<dbReference type="SUPFAM" id="SSF51445">
    <property type="entry name" value="(Trans)glycosidases"/>
    <property type="match status" value="1"/>
</dbReference>
<keyword evidence="8" id="KW-0378">Hydrolase</keyword>
<feature type="domain" description="X8" evidence="18">
    <location>
        <begin position="269"/>
        <end position="351"/>
    </location>
</feature>
<protein>
    <recommendedName>
        <fullName evidence="4">glucan endo-1,3-beta-D-glucosidase</fullName>
        <ecNumber evidence="4">3.2.1.39</ecNumber>
    </recommendedName>
    <alternativeName>
        <fullName evidence="14">(1-&gt;3)-beta-glucan endohydrolase</fullName>
    </alternativeName>
    <alternativeName>
        <fullName evidence="15">Beta-1,3-endoglucanase</fullName>
    </alternativeName>
</protein>
<evidence type="ECO:0000256" key="2">
    <source>
        <dbReference type="ARBA" id="ARBA00004609"/>
    </source>
</evidence>
<evidence type="ECO:0000256" key="3">
    <source>
        <dbReference type="ARBA" id="ARBA00008773"/>
    </source>
</evidence>
<evidence type="ECO:0000256" key="11">
    <source>
        <dbReference type="ARBA" id="ARBA00023180"/>
    </source>
</evidence>
<evidence type="ECO:0000256" key="10">
    <source>
        <dbReference type="ARBA" id="ARBA00023157"/>
    </source>
</evidence>
<reference evidence="19" key="1">
    <citation type="submission" date="2018-10" db="EMBL/GenBank/DDBJ databases">
        <title>Population genomic analysis revealed the cold adaptation of white poplar.</title>
        <authorList>
            <person name="Liu Y.-J."/>
        </authorList>
    </citation>
    <scope>NUCLEOTIDE SEQUENCE [LARGE SCALE GENOMIC DNA]</scope>
    <source>
        <strain evidence="19">PAL-ZL1</strain>
    </source>
</reference>
<feature type="chain" id="PRO_5020663614" description="glucan endo-1,3-beta-D-glucosidase" evidence="17">
    <location>
        <begin position="18"/>
        <end position="351"/>
    </location>
</feature>
<evidence type="ECO:0000256" key="5">
    <source>
        <dbReference type="ARBA" id="ARBA00022475"/>
    </source>
</evidence>
<keyword evidence="11" id="KW-0325">Glycoprotein</keyword>
<evidence type="ECO:0000313" key="19">
    <source>
        <dbReference type="EMBL" id="TKR86344.1"/>
    </source>
</evidence>
<evidence type="ECO:0000256" key="1">
    <source>
        <dbReference type="ARBA" id="ARBA00000382"/>
    </source>
</evidence>
<evidence type="ECO:0000256" key="8">
    <source>
        <dbReference type="ARBA" id="ARBA00022801"/>
    </source>
</evidence>
<dbReference type="GO" id="GO:0005886">
    <property type="term" value="C:plasma membrane"/>
    <property type="evidence" value="ECO:0007669"/>
    <property type="project" value="UniProtKB-SubCell"/>
</dbReference>
<dbReference type="Gene3D" id="3.20.20.80">
    <property type="entry name" value="Glycosidases"/>
    <property type="match status" value="2"/>
</dbReference>